<reference evidence="2" key="1">
    <citation type="submission" date="2019-11" db="EMBL/GenBank/DDBJ databases">
        <authorList>
            <person name="Feng L."/>
        </authorList>
    </citation>
    <scope>NUCLEOTIDE SEQUENCE</scope>
    <source>
        <strain evidence="2">AcaccaeLFYP115</strain>
    </source>
</reference>
<dbReference type="AlphaFoldDB" id="A0A6N2SJA6"/>
<proteinExistence type="predicted"/>
<dbReference type="RefSeq" id="WP_006566624.1">
    <property type="nucleotide sequence ID" value="NZ_BAABZP010000001.1"/>
</dbReference>
<dbReference type="InterPro" id="IPR037401">
    <property type="entry name" value="SnoaL-like"/>
</dbReference>
<feature type="domain" description="SnoaL-like" evidence="1">
    <location>
        <begin position="175"/>
        <end position="300"/>
    </location>
</feature>
<dbReference type="EMBL" id="CACRSQ010000003">
    <property type="protein sequence ID" value="VYS93783.1"/>
    <property type="molecule type" value="Genomic_DNA"/>
</dbReference>
<protein>
    <recommendedName>
        <fullName evidence="1">SnoaL-like domain-containing protein</fullName>
    </recommendedName>
</protein>
<dbReference type="Gene3D" id="3.10.450.50">
    <property type="match status" value="2"/>
</dbReference>
<organism evidence="2">
    <name type="scientific">Anaerostipes caccae</name>
    <dbReference type="NCBI Taxonomy" id="105841"/>
    <lineage>
        <taxon>Bacteria</taxon>
        <taxon>Bacillati</taxon>
        <taxon>Bacillota</taxon>
        <taxon>Clostridia</taxon>
        <taxon>Lachnospirales</taxon>
        <taxon>Lachnospiraceae</taxon>
        <taxon>Anaerostipes</taxon>
    </lineage>
</organism>
<name>A0A6N2SJA6_9FIRM</name>
<sequence>MNEEIRQIESVRQEFTEKIKNNDFSDLERIVCSDVTAESSVTGRGEGIKAVEKLFAYPGPQPFYTKANAENCIVRYEKDRAQQSFHLILLYFVHDRKGHFHFMQYGGTFVLSCRKTEGQWKISRILFDLCWQDGNTYWTKDWKMPDFHEPWNYRPVIQKEDSVIRSVPCCAYERTDEEQIKECLYHFGWVTDSEDYELLREIAVADLKIIDGYHNQYVESADEWTEFLKGINYKEPRLHHTYRVRETAIDGNRAEAKMSRLEPNRIGSKSIGEHNYFMDWFTMDCNIELIKDREKWKIRTVEFIKHINPEPVISGC</sequence>
<dbReference type="InterPro" id="IPR032710">
    <property type="entry name" value="NTF2-like_dom_sf"/>
</dbReference>
<evidence type="ECO:0000313" key="2">
    <source>
        <dbReference type="EMBL" id="VYS93783.1"/>
    </source>
</evidence>
<accession>A0A6N2SJA6</accession>
<gene>
    <name evidence="2" type="ORF">ACLFYP115_01005</name>
</gene>
<dbReference type="Pfam" id="PF13577">
    <property type="entry name" value="SnoaL_4"/>
    <property type="match status" value="1"/>
</dbReference>
<dbReference type="SUPFAM" id="SSF54427">
    <property type="entry name" value="NTF2-like"/>
    <property type="match status" value="2"/>
</dbReference>
<evidence type="ECO:0000259" key="1">
    <source>
        <dbReference type="Pfam" id="PF13577"/>
    </source>
</evidence>